<dbReference type="SMART" id="SM00869">
    <property type="entry name" value="Autotransporter"/>
    <property type="match status" value="1"/>
</dbReference>
<feature type="region of interest" description="Disordered" evidence="1">
    <location>
        <begin position="346"/>
        <end position="368"/>
    </location>
</feature>
<evidence type="ECO:0000313" key="3">
    <source>
        <dbReference type="EMBL" id="QOZ60282.1"/>
    </source>
</evidence>
<protein>
    <recommendedName>
        <fullName evidence="2">Autotransporter domain-containing protein</fullName>
    </recommendedName>
</protein>
<organism evidence="3 4">
    <name type="scientific">Bradyrhizobium guangdongense</name>
    <dbReference type="NCBI Taxonomy" id="1325090"/>
    <lineage>
        <taxon>Bacteria</taxon>
        <taxon>Pseudomonadati</taxon>
        <taxon>Pseudomonadota</taxon>
        <taxon>Alphaproteobacteria</taxon>
        <taxon>Hyphomicrobiales</taxon>
        <taxon>Nitrobacteraceae</taxon>
        <taxon>Bradyrhizobium</taxon>
    </lineage>
</organism>
<dbReference type="Proteomes" id="UP000593880">
    <property type="component" value="Chromosome"/>
</dbReference>
<dbReference type="PROSITE" id="PS51208">
    <property type="entry name" value="AUTOTRANSPORTER"/>
    <property type="match status" value="1"/>
</dbReference>
<dbReference type="Pfam" id="PF03797">
    <property type="entry name" value="Autotransporter"/>
    <property type="match status" value="1"/>
</dbReference>
<reference evidence="3 4" key="1">
    <citation type="submission" date="2018-06" db="EMBL/GenBank/DDBJ databases">
        <title>Comparative genomics of rhizobia nodulating Arachis hypogaea in China.</title>
        <authorList>
            <person name="Li Y."/>
        </authorList>
    </citation>
    <scope>NUCLEOTIDE SEQUENCE [LARGE SCALE GENOMIC DNA]</scope>
    <source>
        <strain evidence="3 4">CCBAU 51658</strain>
    </source>
</reference>
<dbReference type="InterPro" id="IPR005546">
    <property type="entry name" value="Autotransporte_beta"/>
</dbReference>
<name>A0ABX6UG28_9BRAD</name>
<gene>
    <name evidence="3" type="ORF">XH86_17300</name>
</gene>
<evidence type="ECO:0000313" key="4">
    <source>
        <dbReference type="Proteomes" id="UP000593880"/>
    </source>
</evidence>
<feature type="compositionally biased region" description="Gly residues" evidence="1">
    <location>
        <begin position="349"/>
        <end position="368"/>
    </location>
</feature>
<feature type="domain" description="Autotransporter" evidence="2">
    <location>
        <begin position="544"/>
        <end position="829"/>
    </location>
</feature>
<proteinExistence type="predicted"/>
<keyword evidence="4" id="KW-1185">Reference proteome</keyword>
<accession>A0ABX6UG28</accession>
<dbReference type="EMBL" id="CP030057">
    <property type="protein sequence ID" value="QOZ60282.1"/>
    <property type="molecule type" value="Genomic_DNA"/>
</dbReference>
<evidence type="ECO:0000256" key="1">
    <source>
        <dbReference type="SAM" id="MobiDB-lite"/>
    </source>
</evidence>
<feature type="region of interest" description="Disordered" evidence="1">
    <location>
        <begin position="36"/>
        <end position="56"/>
    </location>
</feature>
<dbReference type="InterPro" id="IPR036709">
    <property type="entry name" value="Autotransporte_beta_dom_sf"/>
</dbReference>
<dbReference type="Gene3D" id="2.40.128.130">
    <property type="entry name" value="Autotransporter beta-domain"/>
    <property type="match status" value="1"/>
</dbReference>
<evidence type="ECO:0000259" key="2">
    <source>
        <dbReference type="PROSITE" id="PS51208"/>
    </source>
</evidence>
<feature type="compositionally biased region" description="Gly residues" evidence="1">
    <location>
        <begin position="42"/>
        <end position="55"/>
    </location>
</feature>
<sequence>MLGCASMWPGVAAAQCTAAAPDQTCTNSGSITGPLQAQGLVGSDGGPGAPGGAGGNASTINTGTISLFGASATAGAGGLGGDGWTGGIGGNGGSAALSNTGGIAGAVTVMAGRGGDGGYGGAGFGQGADGGHGGGAVLINSGSIGGTVTVTAGGGGGGNDPSSASNNGAGGNGGVGGSAALTNVGSIGGAALVTGGAGGYGGNSDTDSGGAGSNGGAASLTNSGTIAAGATVTGGAGGGGGEGYRGGSGSGGGDAMLTNTGSIGGAAVVWGGSGGRGAVGDSDDGGWGGSGGNAALVNAGHIGGSATVTGGAGGNAADYSFNDSGSGGSGGDATLTNTGKIGSAATVTGGKGGSGGSGSGNSGDGGNGGNATLSNWGGIFGGVTVAGGMHGTAGNGGVDGTDGTATLNVYAGSRIAGAITLTGSAKYLNFFGGNYSYTLNSLSGVNISVAGAPFVVLGNTVVVVDPQVSASVLSTNVRALVDFSRTASDAVPVFSGDAPGSGGAPLAFAGSEAPSRFDDAFAAVSALSSAYAGDAVVFKAPTATYADGTSVWARGFAGQRVQQQDGAQLRNTNLFYGGMMGADFAFRPDLRFGIYLGGGDTKSAIDLNQGSSNADLVFGGAYARYDSGQSFLHAAVQAGGSRNNVNRTVNNNLALNGIETASASFNGWYVSPEATLGHRWALGNLGGAAYTLTPSLRLRYLYGAYDGYTETGTAAPLTVGSQSVSALEERGEMKLTRSVSFTASDMLSASISAGLLGTQRMGGNTVNAALLGQAIPFATTGQADIWGGFGGLGLEWRSRNVTLFSAAEYLALSDKSNVVSGRAGVRVAF</sequence>
<dbReference type="SUPFAM" id="SSF103515">
    <property type="entry name" value="Autotransporter"/>
    <property type="match status" value="1"/>
</dbReference>